<reference evidence="2" key="3">
    <citation type="submission" date="2015-04" db="UniProtKB">
        <authorList>
            <consortium name="EnsemblPlants"/>
        </authorList>
    </citation>
    <scope>IDENTIFICATION</scope>
</reference>
<reference evidence="2 3" key="1">
    <citation type="submission" date="2012-08" db="EMBL/GenBank/DDBJ databases">
        <title>Oryza genome evolution.</title>
        <authorList>
            <person name="Wing R.A."/>
        </authorList>
    </citation>
    <scope>NUCLEOTIDE SEQUENCE</scope>
</reference>
<keyword evidence="3" id="KW-1185">Reference proteome</keyword>
<name>A0A0D9WVF4_9ORYZ</name>
<dbReference type="Gramene" id="LPERR07G02580.1">
    <property type="protein sequence ID" value="LPERR07G02580.1"/>
    <property type="gene ID" value="LPERR07G02580"/>
</dbReference>
<dbReference type="AlphaFoldDB" id="A0A0D9WVF4"/>
<dbReference type="HOGENOM" id="CLU_2349830_0_0_1"/>
<dbReference type="EnsemblPlants" id="LPERR07G02580.1">
    <property type="protein sequence ID" value="LPERR07G02580.1"/>
    <property type="gene ID" value="LPERR07G02580"/>
</dbReference>
<evidence type="ECO:0000313" key="2">
    <source>
        <dbReference type="EnsemblPlants" id="LPERR07G02580.1"/>
    </source>
</evidence>
<evidence type="ECO:0000256" key="1">
    <source>
        <dbReference type="SAM" id="MobiDB-lite"/>
    </source>
</evidence>
<proteinExistence type="predicted"/>
<accession>A0A0D9WVF4</accession>
<dbReference type="Proteomes" id="UP000032180">
    <property type="component" value="Chromosome 7"/>
</dbReference>
<organism evidence="2 3">
    <name type="scientific">Leersia perrieri</name>
    <dbReference type="NCBI Taxonomy" id="77586"/>
    <lineage>
        <taxon>Eukaryota</taxon>
        <taxon>Viridiplantae</taxon>
        <taxon>Streptophyta</taxon>
        <taxon>Embryophyta</taxon>
        <taxon>Tracheophyta</taxon>
        <taxon>Spermatophyta</taxon>
        <taxon>Magnoliopsida</taxon>
        <taxon>Liliopsida</taxon>
        <taxon>Poales</taxon>
        <taxon>Poaceae</taxon>
        <taxon>BOP clade</taxon>
        <taxon>Oryzoideae</taxon>
        <taxon>Oryzeae</taxon>
        <taxon>Oryzinae</taxon>
        <taxon>Leersia</taxon>
    </lineage>
</organism>
<evidence type="ECO:0000313" key="3">
    <source>
        <dbReference type="Proteomes" id="UP000032180"/>
    </source>
</evidence>
<sequence length="97" mass="10556">MPADADSCTRGDENGLHLHELIGGTGVEHHRGEEEHWRTIFLGATVAAASTPPPDMKTSKNWDRHHHLAKPRGPSEGRKTAVSPGGGRNACFRLSQR</sequence>
<reference evidence="3" key="2">
    <citation type="submission" date="2013-12" db="EMBL/GenBank/DDBJ databases">
        <authorList>
            <person name="Yu Y."/>
            <person name="Lee S."/>
            <person name="de Baynast K."/>
            <person name="Wissotski M."/>
            <person name="Liu L."/>
            <person name="Talag J."/>
            <person name="Goicoechea J."/>
            <person name="Angelova A."/>
            <person name="Jetty R."/>
            <person name="Kudrna D."/>
            <person name="Golser W."/>
            <person name="Rivera L."/>
            <person name="Zhang J."/>
            <person name="Wing R."/>
        </authorList>
    </citation>
    <scope>NUCLEOTIDE SEQUENCE</scope>
</reference>
<protein>
    <submittedName>
        <fullName evidence="2">Uncharacterized protein</fullName>
    </submittedName>
</protein>
<feature type="region of interest" description="Disordered" evidence="1">
    <location>
        <begin position="49"/>
        <end position="97"/>
    </location>
</feature>